<name>A0ABR2BEA7_9ROSI</name>
<dbReference type="InterPro" id="IPR026270">
    <property type="entry name" value="SRP72"/>
</dbReference>
<evidence type="ECO:0000313" key="1">
    <source>
        <dbReference type="EMBL" id="KAK8505476.1"/>
    </source>
</evidence>
<gene>
    <name evidence="1" type="ORF">V6N12_065928</name>
</gene>
<dbReference type="Proteomes" id="UP001472677">
    <property type="component" value="Unassembled WGS sequence"/>
</dbReference>
<keyword evidence="2" id="KW-1185">Reference proteome</keyword>
<proteinExistence type="predicted"/>
<dbReference type="PANTHER" id="PTHR14094:SF9">
    <property type="entry name" value="SIGNAL RECOGNITION PARTICLE SUBUNIT SRP72"/>
    <property type="match status" value="1"/>
</dbReference>
<accession>A0ABR2BEA7</accession>
<sequence>MCGNRVFYLAWYIDEHEKCISHAFSFSVEQYCKWLSCNKFRLQLMKKCNKVRDASSSMVVVQQRLLNKDVKSSVYTEKLMKKYVSSMKNMTQLLVKEWSNGRIVATSIIAESVCSHIVSTGVAKCWCKGVTNGDLPTKESMEEEFVPLFFSARWEYDHKVVLLIALGDEDAFRCKVLELIKSYKVKDAEQLLLTARIIGQETLVEESLVDDDIENEFSYIVIQLASLHQLIVAVNNLIVVKCPNDISDSLRKREQLKEKDSQKFELAHAIVLKLLPKHETIYANQTLLLHANKKDQARKLFSVLLETFTNCEMLILFQVVVLARENKVGETEERLGQFAEIIPENVAKWFAWEARMQELKTNMEVLGKEADATFADVEA</sequence>
<protein>
    <submittedName>
        <fullName evidence="1">Uncharacterized protein</fullName>
    </submittedName>
</protein>
<organism evidence="1 2">
    <name type="scientific">Hibiscus sabdariffa</name>
    <name type="common">roselle</name>
    <dbReference type="NCBI Taxonomy" id="183260"/>
    <lineage>
        <taxon>Eukaryota</taxon>
        <taxon>Viridiplantae</taxon>
        <taxon>Streptophyta</taxon>
        <taxon>Embryophyta</taxon>
        <taxon>Tracheophyta</taxon>
        <taxon>Spermatophyta</taxon>
        <taxon>Magnoliopsida</taxon>
        <taxon>eudicotyledons</taxon>
        <taxon>Gunneridae</taxon>
        <taxon>Pentapetalae</taxon>
        <taxon>rosids</taxon>
        <taxon>malvids</taxon>
        <taxon>Malvales</taxon>
        <taxon>Malvaceae</taxon>
        <taxon>Malvoideae</taxon>
        <taxon>Hibiscus</taxon>
    </lineage>
</organism>
<comment type="caution">
    <text evidence="1">The sequence shown here is derived from an EMBL/GenBank/DDBJ whole genome shotgun (WGS) entry which is preliminary data.</text>
</comment>
<reference evidence="1 2" key="1">
    <citation type="journal article" date="2024" name="G3 (Bethesda)">
        <title>Genome assembly of Hibiscus sabdariffa L. provides insights into metabolisms of medicinal natural products.</title>
        <authorList>
            <person name="Kim T."/>
        </authorList>
    </citation>
    <scope>NUCLEOTIDE SEQUENCE [LARGE SCALE GENOMIC DNA]</scope>
    <source>
        <strain evidence="1">TK-2024</strain>
        <tissue evidence="1">Old leaves</tissue>
    </source>
</reference>
<dbReference type="PANTHER" id="PTHR14094">
    <property type="entry name" value="SIGNAL RECOGNITION PARTICLE 72"/>
    <property type="match status" value="1"/>
</dbReference>
<dbReference type="EMBL" id="JBBPBM010000127">
    <property type="protein sequence ID" value="KAK8505476.1"/>
    <property type="molecule type" value="Genomic_DNA"/>
</dbReference>
<evidence type="ECO:0000313" key="2">
    <source>
        <dbReference type="Proteomes" id="UP001472677"/>
    </source>
</evidence>